<protein>
    <submittedName>
        <fullName evidence="1">Uncharacterized protein</fullName>
    </submittedName>
</protein>
<accession>A0A068R8P5</accession>
<dbReference type="KEGG" id="xpo:XPG1_2873"/>
<dbReference type="Proteomes" id="UP000032735">
    <property type="component" value="Chromosome"/>
</dbReference>
<gene>
    <name evidence="1" type="ORF">XPG1_2873</name>
</gene>
<reference evidence="1 2" key="1">
    <citation type="submission" date="2013-07" db="EMBL/GenBank/DDBJ databases">
        <authorList>
            <person name="Genoscope - CEA"/>
        </authorList>
    </citation>
    <scope>NUCLEOTIDE SEQUENCE [LARGE SCALE GENOMIC DNA]</scope>
    <source>
        <strain evidence="1 2">G6</strain>
    </source>
</reference>
<dbReference type="HOGENOM" id="CLU_3392076_0_0_6"/>
<organism evidence="1 2">
    <name type="scientific">Xenorhabdus poinarii G6</name>
    <dbReference type="NCBI Taxonomy" id="1354304"/>
    <lineage>
        <taxon>Bacteria</taxon>
        <taxon>Pseudomonadati</taxon>
        <taxon>Pseudomonadota</taxon>
        <taxon>Gammaproteobacteria</taxon>
        <taxon>Enterobacterales</taxon>
        <taxon>Morganellaceae</taxon>
        <taxon>Xenorhabdus</taxon>
    </lineage>
</organism>
<evidence type="ECO:0000313" key="2">
    <source>
        <dbReference type="Proteomes" id="UP000032735"/>
    </source>
</evidence>
<keyword evidence="2" id="KW-1185">Reference proteome</keyword>
<name>A0A068R8P5_9GAMM</name>
<dbReference type="EMBL" id="FO704551">
    <property type="protein sequence ID" value="CDG22520.1"/>
    <property type="molecule type" value="Genomic_DNA"/>
</dbReference>
<proteinExistence type="predicted"/>
<evidence type="ECO:0000313" key="1">
    <source>
        <dbReference type="EMBL" id="CDG22520.1"/>
    </source>
</evidence>
<dbReference type="STRING" id="1354304.XPG1_2873"/>
<sequence>MALINTTHPKLPYIPVMNGYYYMKELIYDDNI</sequence>
<dbReference type="AlphaFoldDB" id="A0A068R8P5"/>